<sequence>MKGPEAEWREALAEGRLLLQRTAHGKAVFPPRVATPGTGEGGLEWFEGSGRGTIYSLTWIQRKPPQEPYNVVLVDLAEGARLMSRVEDASPDTLGIGQEVEAFVDRSGEEPVLLFRLAGEAA</sequence>
<dbReference type="RefSeq" id="WP_066763162.1">
    <property type="nucleotide sequence ID" value="NZ_BMIO01000003.1"/>
</dbReference>
<dbReference type="OrthoDB" id="7210118at2"/>
<organism evidence="2 3">
    <name type="scientific">Croceicoccus pelagius</name>
    <dbReference type="NCBI Taxonomy" id="1703341"/>
    <lineage>
        <taxon>Bacteria</taxon>
        <taxon>Pseudomonadati</taxon>
        <taxon>Pseudomonadota</taxon>
        <taxon>Alphaproteobacteria</taxon>
        <taxon>Sphingomonadales</taxon>
        <taxon>Erythrobacteraceae</taxon>
        <taxon>Croceicoccus</taxon>
    </lineage>
</organism>
<comment type="caution">
    <text evidence="2">The sequence shown here is derived from an EMBL/GenBank/DDBJ whole genome shotgun (WGS) entry which is preliminary data.</text>
</comment>
<dbReference type="InterPro" id="IPR052513">
    <property type="entry name" value="Thioester_dehydratase-like"/>
</dbReference>
<keyword evidence="3" id="KW-1185">Reference proteome</keyword>
<proteinExistence type="predicted"/>
<dbReference type="Proteomes" id="UP000598997">
    <property type="component" value="Unassembled WGS sequence"/>
</dbReference>
<feature type="domain" description="ChsH2 C-terminal OB-fold" evidence="1">
    <location>
        <begin position="47"/>
        <end position="102"/>
    </location>
</feature>
<dbReference type="InterPro" id="IPR012340">
    <property type="entry name" value="NA-bd_OB-fold"/>
</dbReference>
<evidence type="ECO:0000313" key="2">
    <source>
        <dbReference type="EMBL" id="GGD38847.1"/>
    </source>
</evidence>
<evidence type="ECO:0000313" key="3">
    <source>
        <dbReference type="Proteomes" id="UP000598997"/>
    </source>
</evidence>
<reference evidence="2 3" key="1">
    <citation type="journal article" date="2014" name="Int. J. Syst. Evol. Microbiol.">
        <title>Complete genome sequence of Corynebacterium casei LMG S-19264T (=DSM 44701T), isolated from a smear-ripened cheese.</title>
        <authorList>
            <consortium name="US DOE Joint Genome Institute (JGI-PGF)"/>
            <person name="Walter F."/>
            <person name="Albersmeier A."/>
            <person name="Kalinowski J."/>
            <person name="Ruckert C."/>
        </authorList>
    </citation>
    <scope>NUCLEOTIDE SEQUENCE [LARGE SCALE GENOMIC DNA]</scope>
    <source>
        <strain evidence="2 3">CGMCC 1.15358</strain>
    </source>
</reference>
<evidence type="ECO:0000259" key="1">
    <source>
        <dbReference type="Pfam" id="PF01796"/>
    </source>
</evidence>
<dbReference type="PANTHER" id="PTHR34075:SF5">
    <property type="entry name" value="BLR3430 PROTEIN"/>
    <property type="match status" value="1"/>
</dbReference>
<accession>A0A916YBJ9</accession>
<name>A0A916YBJ9_9SPHN</name>
<dbReference type="InterPro" id="IPR002878">
    <property type="entry name" value="ChsH2_C"/>
</dbReference>
<dbReference type="AlphaFoldDB" id="A0A916YBJ9"/>
<gene>
    <name evidence="2" type="ORF">GCM10010989_11160</name>
</gene>
<dbReference type="Pfam" id="PF01796">
    <property type="entry name" value="OB_ChsH2_C"/>
    <property type="match status" value="1"/>
</dbReference>
<dbReference type="EMBL" id="BMIO01000003">
    <property type="protein sequence ID" value="GGD38847.1"/>
    <property type="molecule type" value="Genomic_DNA"/>
</dbReference>
<protein>
    <recommendedName>
        <fullName evidence="1">ChsH2 C-terminal OB-fold domain-containing protein</fullName>
    </recommendedName>
</protein>
<dbReference type="PANTHER" id="PTHR34075">
    <property type="entry name" value="BLR3430 PROTEIN"/>
    <property type="match status" value="1"/>
</dbReference>
<dbReference type="SUPFAM" id="SSF50249">
    <property type="entry name" value="Nucleic acid-binding proteins"/>
    <property type="match status" value="1"/>
</dbReference>